<keyword evidence="1" id="KW-0812">Transmembrane</keyword>
<dbReference type="AlphaFoldDB" id="A0A0V0QPU7"/>
<evidence type="ECO:0000313" key="2">
    <source>
        <dbReference type="EMBL" id="KRX04193.1"/>
    </source>
</evidence>
<evidence type="ECO:0000313" key="3">
    <source>
        <dbReference type="Proteomes" id="UP000054937"/>
    </source>
</evidence>
<comment type="caution">
    <text evidence="2">The sequence shown here is derived from an EMBL/GenBank/DDBJ whole genome shotgun (WGS) entry which is preliminary data.</text>
</comment>
<evidence type="ECO:0000256" key="1">
    <source>
        <dbReference type="SAM" id="Phobius"/>
    </source>
</evidence>
<dbReference type="Proteomes" id="UP000054937">
    <property type="component" value="Unassembled WGS sequence"/>
</dbReference>
<dbReference type="InParanoid" id="A0A0V0QPU7"/>
<organism evidence="2 3">
    <name type="scientific">Pseudocohnilembus persalinus</name>
    <name type="common">Ciliate</name>
    <dbReference type="NCBI Taxonomy" id="266149"/>
    <lineage>
        <taxon>Eukaryota</taxon>
        <taxon>Sar</taxon>
        <taxon>Alveolata</taxon>
        <taxon>Ciliophora</taxon>
        <taxon>Intramacronucleata</taxon>
        <taxon>Oligohymenophorea</taxon>
        <taxon>Scuticociliatia</taxon>
        <taxon>Philasterida</taxon>
        <taxon>Pseudocohnilembidae</taxon>
        <taxon>Pseudocohnilembus</taxon>
    </lineage>
</organism>
<keyword evidence="3" id="KW-1185">Reference proteome</keyword>
<gene>
    <name evidence="2" type="ORF">PPERSA_11317</name>
</gene>
<feature type="transmembrane region" description="Helical" evidence="1">
    <location>
        <begin position="413"/>
        <end position="434"/>
    </location>
</feature>
<accession>A0A0V0QPU7</accession>
<keyword evidence="1" id="KW-0472">Membrane</keyword>
<name>A0A0V0QPU7_PSEPJ</name>
<sequence>MSVNDLVIEFIPEDPDSLEIEIGYNSKVPSMIQDFIPRQKFMDQQIKLIQERGLINRHKSSKADHPAPAHNPSKDKNINKETYILMICKKDHGTHNVKASIYPYLLGDKKENRIEFTFKKDCQFEQINSHLEINHYTDEYKYGVFRDGILIDTIDPQIQIKVNKGNQFIHNPTIKKISGKPSNNIVQLKKNIFGGLIIGPYRNLDMYVISKCKDEVGEEKWQLTLDFPPYDQQISFVFKTQCGNEQVLNDFTDLPLLIGTDEQKGNVLQFGIVNQSFELDEQLLQAGNVPRIYQQTDRDVKFNYSLQPSDIQDETVINISAPILTYDESVVKIFYQFPIKGEIDIENQPQLKIHMRCQKVGQTYIEIYQTIDIPDKGLKKYPIEYGFLKKCSGFDYDYDKRSQLKNEGSFFEILKYAFILIGLIIVFLGIKLVVPRNENFVPKNIQLPTRNTQYSKELQGNKKDDEIVFRKRFEN</sequence>
<reference evidence="2 3" key="1">
    <citation type="journal article" date="2015" name="Sci. Rep.">
        <title>Genome of the facultative scuticociliatosis pathogen Pseudocohnilembus persalinus provides insight into its virulence through horizontal gene transfer.</title>
        <authorList>
            <person name="Xiong J."/>
            <person name="Wang G."/>
            <person name="Cheng J."/>
            <person name="Tian M."/>
            <person name="Pan X."/>
            <person name="Warren A."/>
            <person name="Jiang C."/>
            <person name="Yuan D."/>
            <person name="Miao W."/>
        </authorList>
    </citation>
    <scope>NUCLEOTIDE SEQUENCE [LARGE SCALE GENOMIC DNA]</scope>
    <source>
        <strain evidence="2">36N120E</strain>
    </source>
</reference>
<dbReference type="EMBL" id="LDAU01000120">
    <property type="protein sequence ID" value="KRX04193.1"/>
    <property type="molecule type" value="Genomic_DNA"/>
</dbReference>
<keyword evidence="1" id="KW-1133">Transmembrane helix</keyword>
<protein>
    <submittedName>
        <fullName evidence="2">Uncharacterized protein</fullName>
    </submittedName>
</protein>
<proteinExistence type="predicted"/>